<comment type="caution">
    <text evidence="3">The sequence shown here is derived from an EMBL/GenBank/DDBJ whole genome shotgun (WGS) entry which is preliminary data.</text>
</comment>
<dbReference type="Proteomes" id="UP001419268">
    <property type="component" value="Unassembled WGS sequence"/>
</dbReference>
<keyword evidence="4" id="KW-1185">Reference proteome</keyword>
<dbReference type="AlphaFoldDB" id="A0AAP0FCP9"/>
<feature type="transmembrane region" description="Helical" evidence="2">
    <location>
        <begin position="66"/>
        <end position="84"/>
    </location>
</feature>
<sequence length="93" mass="10096">MKLLRASFHETMASVEGSSTISKVFVRNGGDPISWILSIGRAIDEDEEEEEEAEPMKTTSSSSSSTSFSCSSSLIVFICVLYMWSGFGIGESN</sequence>
<keyword evidence="2" id="KW-1133">Transmembrane helix</keyword>
<keyword evidence="2" id="KW-0472">Membrane</keyword>
<dbReference type="EMBL" id="JBBNAG010000009">
    <property type="protein sequence ID" value="KAK9105038.1"/>
    <property type="molecule type" value="Genomic_DNA"/>
</dbReference>
<protein>
    <submittedName>
        <fullName evidence="3">Uncharacterized protein</fullName>
    </submittedName>
</protein>
<evidence type="ECO:0000313" key="4">
    <source>
        <dbReference type="Proteomes" id="UP001419268"/>
    </source>
</evidence>
<organism evidence="3 4">
    <name type="scientific">Stephania cephalantha</name>
    <dbReference type="NCBI Taxonomy" id="152367"/>
    <lineage>
        <taxon>Eukaryota</taxon>
        <taxon>Viridiplantae</taxon>
        <taxon>Streptophyta</taxon>
        <taxon>Embryophyta</taxon>
        <taxon>Tracheophyta</taxon>
        <taxon>Spermatophyta</taxon>
        <taxon>Magnoliopsida</taxon>
        <taxon>Ranunculales</taxon>
        <taxon>Menispermaceae</taxon>
        <taxon>Menispermoideae</taxon>
        <taxon>Cissampelideae</taxon>
        <taxon>Stephania</taxon>
    </lineage>
</organism>
<feature type="region of interest" description="Disordered" evidence="1">
    <location>
        <begin position="44"/>
        <end position="69"/>
    </location>
</feature>
<feature type="compositionally biased region" description="Acidic residues" evidence="1">
    <location>
        <begin position="44"/>
        <end position="53"/>
    </location>
</feature>
<feature type="compositionally biased region" description="Low complexity" evidence="1">
    <location>
        <begin position="58"/>
        <end position="69"/>
    </location>
</feature>
<evidence type="ECO:0000256" key="1">
    <source>
        <dbReference type="SAM" id="MobiDB-lite"/>
    </source>
</evidence>
<evidence type="ECO:0000313" key="3">
    <source>
        <dbReference type="EMBL" id="KAK9105038.1"/>
    </source>
</evidence>
<reference evidence="3 4" key="1">
    <citation type="submission" date="2024-01" db="EMBL/GenBank/DDBJ databases">
        <title>Genome assemblies of Stephania.</title>
        <authorList>
            <person name="Yang L."/>
        </authorList>
    </citation>
    <scope>NUCLEOTIDE SEQUENCE [LARGE SCALE GENOMIC DNA]</scope>
    <source>
        <strain evidence="3">JXDWG</strain>
        <tissue evidence="3">Leaf</tissue>
    </source>
</reference>
<evidence type="ECO:0000256" key="2">
    <source>
        <dbReference type="SAM" id="Phobius"/>
    </source>
</evidence>
<proteinExistence type="predicted"/>
<name>A0AAP0FCP9_9MAGN</name>
<accession>A0AAP0FCP9</accession>
<keyword evidence="2" id="KW-0812">Transmembrane</keyword>
<gene>
    <name evidence="3" type="ORF">Scep_021882</name>
</gene>